<dbReference type="GO" id="GO:0005524">
    <property type="term" value="F:ATP binding"/>
    <property type="evidence" value="ECO:0007669"/>
    <property type="project" value="UniProtKB-KW"/>
</dbReference>
<dbReference type="GO" id="GO:0050566">
    <property type="term" value="F:asparaginyl-tRNA synthase (glutamine-hydrolyzing) activity"/>
    <property type="evidence" value="ECO:0007669"/>
    <property type="project" value="RHEA"/>
</dbReference>
<comment type="similarity">
    <text evidence="1 11">Belongs to the GatB/GatE family. GatB subfamily.</text>
</comment>
<dbReference type="InterPro" id="IPR018027">
    <property type="entry name" value="Asn/Gln_amidotransferase"/>
</dbReference>
<keyword evidence="5 11" id="KW-0547">Nucleotide-binding</keyword>
<accession>A0A557SYT8</accession>
<keyword evidence="13" id="KW-0808">Transferase</keyword>
<organism evidence="13 14">
    <name type="scientific">Candidatus Nitrosocosmicus arcticus</name>
    <dbReference type="NCBI Taxonomy" id="2035267"/>
    <lineage>
        <taxon>Archaea</taxon>
        <taxon>Nitrososphaerota</taxon>
        <taxon>Nitrososphaeria</taxon>
        <taxon>Nitrososphaerales</taxon>
        <taxon>Nitrososphaeraceae</taxon>
        <taxon>Candidatus Nitrosocosmicus</taxon>
    </lineage>
</organism>
<dbReference type="Gene3D" id="1.10.150.380">
    <property type="entry name" value="GatB domain, N-terminal subdomain"/>
    <property type="match status" value="1"/>
</dbReference>
<feature type="domain" description="Asn/Gln amidotransferase" evidence="12">
    <location>
        <begin position="352"/>
        <end position="507"/>
    </location>
</feature>
<keyword evidence="7 11" id="KW-0648">Protein biosynthesis</keyword>
<evidence type="ECO:0000259" key="12">
    <source>
        <dbReference type="SMART" id="SM00845"/>
    </source>
</evidence>
<dbReference type="InterPro" id="IPR003789">
    <property type="entry name" value="Asn/Gln_tRNA_amidoTrase-B-like"/>
</dbReference>
<dbReference type="Gene3D" id="1.10.10.410">
    <property type="match status" value="1"/>
</dbReference>
<dbReference type="SUPFAM" id="SSF55931">
    <property type="entry name" value="Glutamine synthetase/guanido kinase"/>
    <property type="match status" value="1"/>
</dbReference>
<comment type="function">
    <text evidence="8 11">Allows the formation of correctly charged Asn-tRNA(Asn) or Gln-tRNA(Gln) through the transamidation of misacylated Asp-tRNA(Asn) or Glu-tRNA(Gln) in organisms which lack either or both of asparaginyl-tRNA or glutaminyl-tRNA synthetases. The reaction takes place in the presence of glutamine and ATP through an activated phospho-Asp-tRNA(Asn) or phospho-Glu-tRNA(Gln).</text>
</comment>
<dbReference type="EC" id="6.3.5.-" evidence="11"/>
<evidence type="ECO:0000313" key="13">
    <source>
        <dbReference type="EMBL" id="TVP41764.1"/>
    </source>
</evidence>
<dbReference type="GO" id="GO:0006412">
    <property type="term" value="P:translation"/>
    <property type="evidence" value="ECO:0007669"/>
    <property type="project" value="UniProtKB-UniRule"/>
</dbReference>
<evidence type="ECO:0000256" key="10">
    <source>
        <dbReference type="ARBA" id="ARBA00047913"/>
    </source>
</evidence>
<dbReference type="SUPFAM" id="SSF89095">
    <property type="entry name" value="GatB/YqeY motif"/>
    <property type="match status" value="1"/>
</dbReference>
<name>A0A557SYT8_9ARCH</name>
<keyword evidence="4 11" id="KW-0436">Ligase</keyword>
<comment type="catalytic activity">
    <reaction evidence="10 11">
        <text>L-glutamyl-tRNA(Gln) + L-glutamine + ATP + H2O = L-glutaminyl-tRNA(Gln) + L-glutamate + ADP + phosphate + H(+)</text>
        <dbReference type="Rhea" id="RHEA:17521"/>
        <dbReference type="Rhea" id="RHEA-COMP:9681"/>
        <dbReference type="Rhea" id="RHEA-COMP:9684"/>
        <dbReference type="ChEBI" id="CHEBI:15377"/>
        <dbReference type="ChEBI" id="CHEBI:15378"/>
        <dbReference type="ChEBI" id="CHEBI:29985"/>
        <dbReference type="ChEBI" id="CHEBI:30616"/>
        <dbReference type="ChEBI" id="CHEBI:43474"/>
        <dbReference type="ChEBI" id="CHEBI:58359"/>
        <dbReference type="ChEBI" id="CHEBI:78520"/>
        <dbReference type="ChEBI" id="CHEBI:78521"/>
        <dbReference type="ChEBI" id="CHEBI:456216"/>
    </reaction>
</comment>
<dbReference type="Proteomes" id="UP000315289">
    <property type="component" value="Unassembled WGS sequence"/>
</dbReference>
<dbReference type="RefSeq" id="WP_261377733.1">
    <property type="nucleotide sequence ID" value="NZ_ML675578.1"/>
</dbReference>
<dbReference type="NCBIfam" id="NF004012">
    <property type="entry name" value="PRK05477.1-2"/>
    <property type="match status" value="1"/>
</dbReference>
<dbReference type="SMART" id="SM00845">
    <property type="entry name" value="GatB_Yqey"/>
    <property type="match status" value="1"/>
</dbReference>
<dbReference type="InterPro" id="IPR004413">
    <property type="entry name" value="GatB"/>
</dbReference>
<dbReference type="GO" id="GO:0050567">
    <property type="term" value="F:glutaminyl-tRNA synthase (glutamine-hydrolyzing) activity"/>
    <property type="evidence" value="ECO:0007669"/>
    <property type="project" value="UniProtKB-UniRule"/>
</dbReference>
<dbReference type="NCBIfam" id="NF004014">
    <property type="entry name" value="PRK05477.1-4"/>
    <property type="match status" value="1"/>
</dbReference>
<dbReference type="NCBIfam" id="TIGR00133">
    <property type="entry name" value="gatB"/>
    <property type="match status" value="1"/>
</dbReference>
<evidence type="ECO:0000256" key="9">
    <source>
        <dbReference type="ARBA" id="ARBA00047380"/>
    </source>
</evidence>
<dbReference type="Pfam" id="PF02934">
    <property type="entry name" value="GatB_N"/>
    <property type="match status" value="1"/>
</dbReference>
<gene>
    <name evidence="11 13" type="primary">gatB</name>
    <name evidence="13" type="ORF">NARC_10170</name>
</gene>
<dbReference type="InterPro" id="IPR017959">
    <property type="entry name" value="Asn/Gln-tRNA_amidoTrfase_suB/E"/>
</dbReference>
<keyword evidence="6 11" id="KW-0067">ATP-binding</keyword>
<dbReference type="InterPro" id="IPR023168">
    <property type="entry name" value="GatB_Yqey_C_2"/>
</dbReference>
<comment type="caution">
    <text evidence="13">The sequence shown here is derived from an EMBL/GenBank/DDBJ whole genome shotgun (WGS) entry which is preliminary data.</text>
</comment>
<proteinExistence type="inferred from homology"/>
<evidence type="ECO:0000256" key="4">
    <source>
        <dbReference type="ARBA" id="ARBA00022598"/>
    </source>
</evidence>
<evidence type="ECO:0000256" key="1">
    <source>
        <dbReference type="ARBA" id="ARBA00005306"/>
    </source>
</evidence>
<evidence type="ECO:0000313" key="14">
    <source>
        <dbReference type="Proteomes" id="UP000315289"/>
    </source>
</evidence>
<dbReference type="Pfam" id="PF02637">
    <property type="entry name" value="GatB_Yqey"/>
    <property type="match status" value="1"/>
</dbReference>
<dbReference type="InterPro" id="IPR006075">
    <property type="entry name" value="Asn/Gln-tRNA_Trfase_suB/E_cat"/>
</dbReference>
<evidence type="ECO:0000256" key="3">
    <source>
        <dbReference type="ARBA" id="ARBA00016923"/>
    </source>
</evidence>
<dbReference type="EMBL" id="VOAH01000001">
    <property type="protein sequence ID" value="TVP41764.1"/>
    <property type="molecule type" value="Genomic_DNA"/>
</dbReference>
<reference evidence="13 14" key="1">
    <citation type="journal article" date="2019" name="Front. Microbiol.">
        <title>Ammonia Oxidation by the Arctic Terrestrial Thaumarchaeote Candidatus Nitrosocosmicus arcticus Is Stimulated by Increasing Temperatures.</title>
        <authorList>
            <person name="Alves R.J.E."/>
            <person name="Kerou M."/>
            <person name="Zappe A."/>
            <person name="Bittner R."/>
            <person name="Abby S.S."/>
            <person name="Schmidt H.A."/>
            <person name="Pfeifer K."/>
            <person name="Schleper C."/>
        </authorList>
    </citation>
    <scope>NUCLEOTIDE SEQUENCE [LARGE SCALE GENOMIC DNA]</scope>
    <source>
        <strain evidence="13 14">Kfb</strain>
    </source>
</reference>
<evidence type="ECO:0000256" key="2">
    <source>
        <dbReference type="ARBA" id="ARBA00011123"/>
    </source>
</evidence>
<keyword evidence="14" id="KW-1185">Reference proteome</keyword>
<dbReference type="GO" id="GO:0070681">
    <property type="term" value="P:glutaminyl-tRNAGln biosynthesis via transamidation"/>
    <property type="evidence" value="ECO:0007669"/>
    <property type="project" value="TreeGrafter"/>
</dbReference>
<evidence type="ECO:0000256" key="11">
    <source>
        <dbReference type="HAMAP-Rule" id="MF_00121"/>
    </source>
</evidence>
<dbReference type="InterPro" id="IPR014746">
    <property type="entry name" value="Gln_synth/guanido_kin_cat_dom"/>
</dbReference>
<evidence type="ECO:0000256" key="5">
    <source>
        <dbReference type="ARBA" id="ARBA00022741"/>
    </source>
</evidence>
<evidence type="ECO:0000256" key="8">
    <source>
        <dbReference type="ARBA" id="ARBA00024799"/>
    </source>
</evidence>
<dbReference type="GO" id="GO:0016740">
    <property type="term" value="F:transferase activity"/>
    <property type="evidence" value="ECO:0007669"/>
    <property type="project" value="UniProtKB-KW"/>
</dbReference>
<dbReference type="PANTHER" id="PTHR11659:SF0">
    <property type="entry name" value="GLUTAMYL-TRNA(GLN) AMIDOTRANSFERASE SUBUNIT B, MITOCHONDRIAL"/>
    <property type="match status" value="1"/>
</dbReference>
<dbReference type="PANTHER" id="PTHR11659">
    <property type="entry name" value="GLUTAMYL-TRNA GLN AMIDOTRANSFERASE SUBUNIT B MITOCHONDRIAL AND PROKARYOTIC PET112-RELATED"/>
    <property type="match status" value="1"/>
</dbReference>
<dbReference type="AlphaFoldDB" id="A0A557SYT8"/>
<evidence type="ECO:0000256" key="6">
    <source>
        <dbReference type="ARBA" id="ARBA00022840"/>
    </source>
</evidence>
<protein>
    <recommendedName>
        <fullName evidence="3 11">Aspartyl/glutamyl-tRNA(Asn/Gln) amidotransferase subunit B</fullName>
        <shortName evidence="11">Asp/Glu-ADT subunit B</shortName>
        <ecNumber evidence="11">6.3.5.-</ecNumber>
    </recommendedName>
</protein>
<dbReference type="HAMAP" id="MF_00121">
    <property type="entry name" value="GatB"/>
    <property type="match status" value="1"/>
</dbReference>
<comment type="catalytic activity">
    <reaction evidence="9 11">
        <text>L-aspartyl-tRNA(Asn) + L-glutamine + ATP + H2O = L-asparaginyl-tRNA(Asn) + L-glutamate + ADP + phosphate + 2 H(+)</text>
        <dbReference type="Rhea" id="RHEA:14513"/>
        <dbReference type="Rhea" id="RHEA-COMP:9674"/>
        <dbReference type="Rhea" id="RHEA-COMP:9677"/>
        <dbReference type="ChEBI" id="CHEBI:15377"/>
        <dbReference type="ChEBI" id="CHEBI:15378"/>
        <dbReference type="ChEBI" id="CHEBI:29985"/>
        <dbReference type="ChEBI" id="CHEBI:30616"/>
        <dbReference type="ChEBI" id="CHEBI:43474"/>
        <dbReference type="ChEBI" id="CHEBI:58359"/>
        <dbReference type="ChEBI" id="CHEBI:78515"/>
        <dbReference type="ChEBI" id="CHEBI:78516"/>
        <dbReference type="ChEBI" id="CHEBI:456216"/>
    </reaction>
</comment>
<sequence length="507" mass="58248">MDSRDMISKMKTGPELKIGLEIHCQLTNLQTKLFCDCLSNYRNSFPNENTCPICLGLPGTLPILNKKAVEFASMICMAFNCNIPEKISFYRKNYFYPDLPKNYQITQYNSYELSSIGYEGTIEFVGESKSKTDPSEDDQERSKVRITRVQLEEDPGKITYEEDKSAVNNYSLIDYNRAGVSLVEIVTEPDFSSPLDVRTFLNEIVNLFEYLGVTDPGLEGSVRCDVNVSLGGGKKVEIKNISSFKEVEKSIYYEITRQKTLIMHDIDVKSETRHWDEKRKVTVAARSKEEEEEYRYFPEPDIPRIILGSKFVSRVRATMPELPIERLKRYTDVYKISDHTAKILINDKRISDFFEESLRYYKSPIEISNWIVNELLTKINEKDRQSISDRNVRGLDFLSVMPSQVAEIAKLVEKKSLNRNIAREIFDKSIESGTSPFKIIENLEIGKISDEASIVKIIQDVLNSQPQLIGQSKNNPNVINYVLGLIMKETRGRVNPQIAIKLIKERL</sequence>
<comment type="subunit">
    <text evidence="2 11">Heterotrimer of A, B and C subunits.</text>
</comment>
<dbReference type="InterPro" id="IPR042114">
    <property type="entry name" value="GatB_C_1"/>
</dbReference>
<evidence type="ECO:0000256" key="7">
    <source>
        <dbReference type="ARBA" id="ARBA00022917"/>
    </source>
</evidence>